<dbReference type="OrthoDB" id="120976at2759"/>
<dbReference type="KEGG" id="psq:PUNSTDRAFT_139021"/>
<evidence type="ECO:0000313" key="1">
    <source>
        <dbReference type="EMBL" id="EIN03981.1"/>
    </source>
</evidence>
<proteinExistence type="predicted"/>
<dbReference type="InterPro" id="IPR032675">
    <property type="entry name" value="LRR_dom_sf"/>
</dbReference>
<dbReference type="Gene3D" id="3.80.10.10">
    <property type="entry name" value="Ribonuclease Inhibitor"/>
    <property type="match status" value="1"/>
</dbReference>
<dbReference type="Proteomes" id="UP000054196">
    <property type="component" value="Unassembled WGS sequence"/>
</dbReference>
<accession>R7S419</accession>
<dbReference type="HOGENOM" id="CLU_079428_0_0_1"/>
<protein>
    <recommendedName>
        <fullName evidence="3">RNI-like protein</fullName>
    </recommendedName>
</protein>
<reference evidence="2" key="1">
    <citation type="journal article" date="2012" name="Science">
        <title>The Paleozoic origin of enzymatic lignin decomposition reconstructed from 31 fungal genomes.</title>
        <authorList>
            <person name="Floudas D."/>
            <person name="Binder M."/>
            <person name="Riley R."/>
            <person name="Barry K."/>
            <person name="Blanchette R.A."/>
            <person name="Henrissat B."/>
            <person name="Martinez A.T."/>
            <person name="Otillar R."/>
            <person name="Spatafora J.W."/>
            <person name="Yadav J.S."/>
            <person name="Aerts A."/>
            <person name="Benoit I."/>
            <person name="Boyd A."/>
            <person name="Carlson A."/>
            <person name="Copeland A."/>
            <person name="Coutinho P.M."/>
            <person name="de Vries R.P."/>
            <person name="Ferreira P."/>
            <person name="Findley K."/>
            <person name="Foster B."/>
            <person name="Gaskell J."/>
            <person name="Glotzer D."/>
            <person name="Gorecki P."/>
            <person name="Heitman J."/>
            <person name="Hesse C."/>
            <person name="Hori C."/>
            <person name="Igarashi K."/>
            <person name="Jurgens J.A."/>
            <person name="Kallen N."/>
            <person name="Kersten P."/>
            <person name="Kohler A."/>
            <person name="Kuees U."/>
            <person name="Kumar T.K.A."/>
            <person name="Kuo A."/>
            <person name="LaButti K."/>
            <person name="Larrondo L.F."/>
            <person name="Lindquist E."/>
            <person name="Ling A."/>
            <person name="Lombard V."/>
            <person name="Lucas S."/>
            <person name="Lundell T."/>
            <person name="Martin R."/>
            <person name="McLaughlin D.J."/>
            <person name="Morgenstern I."/>
            <person name="Morin E."/>
            <person name="Murat C."/>
            <person name="Nagy L.G."/>
            <person name="Nolan M."/>
            <person name="Ohm R.A."/>
            <person name="Patyshakuliyeva A."/>
            <person name="Rokas A."/>
            <person name="Ruiz-Duenas F.J."/>
            <person name="Sabat G."/>
            <person name="Salamov A."/>
            <person name="Samejima M."/>
            <person name="Schmutz J."/>
            <person name="Slot J.C."/>
            <person name="St John F."/>
            <person name="Stenlid J."/>
            <person name="Sun H."/>
            <person name="Sun S."/>
            <person name="Syed K."/>
            <person name="Tsang A."/>
            <person name="Wiebenga A."/>
            <person name="Young D."/>
            <person name="Pisabarro A."/>
            <person name="Eastwood D.C."/>
            <person name="Martin F."/>
            <person name="Cullen D."/>
            <person name="Grigoriev I.V."/>
            <person name="Hibbett D.S."/>
        </authorList>
    </citation>
    <scope>NUCLEOTIDE SEQUENCE [LARGE SCALE GENOMIC DNA]</scope>
    <source>
        <strain evidence="2">HHB-11173 SS5</strain>
    </source>
</reference>
<organism evidence="1 2">
    <name type="scientific">Punctularia strigosozonata (strain HHB-11173)</name>
    <name type="common">White-rot fungus</name>
    <dbReference type="NCBI Taxonomy" id="741275"/>
    <lineage>
        <taxon>Eukaryota</taxon>
        <taxon>Fungi</taxon>
        <taxon>Dikarya</taxon>
        <taxon>Basidiomycota</taxon>
        <taxon>Agaricomycotina</taxon>
        <taxon>Agaricomycetes</taxon>
        <taxon>Corticiales</taxon>
        <taxon>Punctulariaceae</taxon>
        <taxon>Punctularia</taxon>
    </lineage>
</organism>
<gene>
    <name evidence="1" type="ORF">PUNSTDRAFT_139021</name>
</gene>
<name>R7S419_PUNST</name>
<evidence type="ECO:0008006" key="3">
    <source>
        <dbReference type="Google" id="ProtNLM"/>
    </source>
</evidence>
<dbReference type="EMBL" id="JH687557">
    <property type="protein sequence ID" value="EIN03981.1"/>
    <property type="molecule type" value="Genomic_DNA"/>
</dbReference>
<dbReference type="GeneID" id="18880214"/>
<dbReference type="SUPFAM" id="SSF52047">
    <property type="entry name" value="RNI-like"/>
    <property type="match status" value="1"/>
</dbReference>
<sequence>MSEIHTLNLTPSLMDQSGLNLDALDLLRVFTKPNSFLFLAELDLGGSILRDSDITHIHHLPRVSTLMLNDTEISDEAVFHLVRLRRTLLNLDLAGNMRVTDDAAAPLLRLHRLRSLSLIETGVGMSGLRKFASSVRAEGREIDVEFPHGCEVYINRIQHHYLIDPAPPLIRDPGACASLSIGALRRNLAAHAECNPMILVGGTKEEMEYRLQDVLERRQADLKVREVMWREREETTADESDDYED</sequence>
<evidence type="ECO:0000313" key="2">
    <source>
        <dbReference type="Proteomes" id="UP000054196"/>
    </source>
</evidence>
<keyword evidence="2" id="KW-1185">Reference proteome</keyword>
<dbReference type="eggNOG" id="ENOG502SBDF">
    <property type="taxonomic scope" value="Eukaryota"/>
</dbReference>
<dbReference type="AlphaFoldDB" id="R7S419"/>
<dbReference type="OMA" id="WEVNKRI"/>
<dbReference type="RefSeq" id="XP_007388770.1">
    <property type="nucleotide sequence ID" value="XM_007388708.1"/>
</dbReference>